<dbReference type="EMBL" id="JEMT01025999">
    <property type="protein sequence ID" value="EXX60205.1"/>
    <property type="molecule type" value="Genomic_DNA"/>
</dbReference>
<name>A0A015J0J6_RHIIW</name>
<protein>
    <submittedName>
        <fullName evidence="1">Uncharacterized protein</fullName>
    </submittedName>
</protein>
<comment type="caution">
    <text evidence="1">The sequence shown here is derived from an EMBL/GenBank/DDBJ whole genome shotgun (WGS) entry which is preliminary data.</text>
</comment>
<evidence type="ECO:0000313" key="1">
    <source>
        <dbReference type="EMBL" id="EXX60205.1"/>
    </source>
</evidence>
<dbReference type="HOGENOM" id="CLU_3033602_0_0_1"/>
<evidence type="ECO:0000313" key="2">
    <source>
        <dbReference type="Proteomes" id="UP000022910"/>
    </source>
</evidence>
<gene>
    <name evidence="1" type="ORF">RirG_182080</name>
</gene>
<organism evidence="1 2">
    <name type="scientific">Rhizophagus irregularis (strain DAOM 197198w)</name>
    <name type="common">Glomus intraradices</name>
    <dbReference type="NCBI Taxonomy" id="1432141"/>
    <lineage>
        <taxon>Eukaryota</taxon>
        <taxon>Fungi</taxon>
        <taxon>Fungi incertae sedis</taxon>
        <taxon>Mucoromycota</taxon>
        <taxon>Glomeromycotina</taxon>
        <taxon>Glomeromycetes</taxon>
        <taxon>Glomerales</taxon>
        <taxon>Glomeraceae</taxon>
        <taxon>Rhizophagus</taxon>
    </lineage>
</organism>
<accession>A0A015J0J6</accession>
<reference evidence="1 2" key="1">
    <citation type="submission" date="2014-02" db="EMBL/GenBank/DDBJ databases">
        <title>Single nucleus genome sequencing reveals high similarity among nuclei of an endomycorrhizal fungus.</title>
        <authorList>
            <person name="Lin K."/>
            <person name="Geurts R."/>
            <person name="Zhang Z."/>
            <person name="Limpens E."/>
            <person name="Saunders D.G."/>
            <person name="Mu D."/>
            <person name="Pang E."/>
            <person name="Cao H."/>
            <person name="Cha H."/>
            <person name="Lin T."/>
            <person name="Zhou Q."/>
            <person name="Shang Y."/>
            <person name="Li Y."/>
            <person name="Ivanov S."/>
            <person name="Sharma T."/>
            <person name="Velzen R.V."/>
            <person name="Ruijter N.D."/>
            <person name="Aanen D.K."/>
            <person name="Win J."/>
            <person name="Kamoun S."/>
            <person name="Bisseling T."/>
            <person name="Huang S."/>
        </authorList>
    </citation>
    <scope>NUCLEOTIDE SEQUENCE [LARGE SCALE GENOMIC DNA]</scope>
    <source>
        <strain evidence="2">DAOM197198w</strain>
    </source>
</reference>
<sequence>MSGVPFNMLKHLKEECSNISKKFCNILYDLDNINNKTKNNKRSRVEAELSDDSNG</sequence>
<dbReference type="Proteomes" id="UP000022910">
    <property type="component" value="Unassembled WGS sequence"/>
</dbReference>
<keyword evidence="2" id="KW-1185">Reference proteome</keyword>
<proteinExistence type="predicted"/>
<dbReference type="AlphaFoldDB" id="A0A015J0J6"/>
<dbReference type="OrthoDB" id="2306814at2759"/>